<reference evidence="3 4" key="1">
    <citation type="journal article" date="2018" name="Syst. Appl. Microbiol.">
        <title>A new symbiotic nanoarchaeote (Candidatus Nanoclepta minutus) and its host (Zestosphaera tikiterensis gen. nov., sp. nov.) from a New Zealand hot spring.</title>
        <authorList>
            <person name="St John E."/>
            <person name="Liu Y."/>
            <person name="Podar M."/>
            <person name="Stott M.B."/>
            <person name="Meneghin J."/>
            <person name="Chen Z."/>
            <person name="Lagutin K."/>
            <person name="Mitchell K."/>
            <person name="Reysenbach A.L."/>
        </authorList>
    </citation>
    <scope>NUCLEOTIDE SEQUENCE [LARGE SCALE GENOMIC DNA]</scope>
    <source>
        <strain evidence="3">NZ3</strain>
    </source>
</reference>
<dbReference type="InterPro" id="IPR027417">
    <property type="entry name" value="P-loop_NTPase"/>
</dbReference>
<protein>
    <recommendedName>
        <fullName evidence="2">Bacterial type II secretion system protein E domain-containing protein</fullName>
    </recommendedName>
</protein>
<dbReference type="InterPro" id="IPR050921">
    <property type="entry name" value="T4SS_GSP_E_ATPase"/>
</dbReference>
<dbReference type="EMBL" id="MWMI01000001">
    <property type="protein sequence ID" value="RIB35706.1"/>
    <property type="molecule type" value="Genomic_DNA"/>
</dbReference>
<dbReference type="SUPFAM" id="SSF52540">
    <property type="entry name" value="P-loop containing nucleoside triphosphate hydrolases"/>
    <property type="match status" value="1"/>
</dbReference>
<sequence length="540" mass="62948">MLEYPRTLDFNEALEKFPHLREYVNTTSVKMGMPEWLTDLDRSLRDREVFNIIYPVGDPIFINIYKFPGLEPTYVAIEPKLSDKEKETLEKIQKTIVKFATETLHTEDVEELKETLEELYDKVVTIGRTGFSFGATKIVLKDRKEYEKLKYFLLRERLGFGKLEPLVRDPYIEDIHTLGVGPIWIVHKIFGTLKTNLEFISEEELNKYVIKYSEIVERPVSEARPISDAILPDGSRVNFIFGKDISLHGSSFTIRKFSAKPLSITQLISFGTISPEEAAYLWVAIEHGMNIFVIGETASGKTTTLNALTTFIRPDWKVYSVEDTPELNIPHEIWQRLVTRQHGKQTDIEMYDLLRAALRSRPNYILVGEIRGKEGFVAFQAMQTGHPVMSTFHAGSLTQLVERLTGEPINIPITFLDNLNIVVLQGTVYIKGKMERRVLRIYEIERFIHQLKRIAAREVFVWDRINDKHSFRGKYNSYILEYKIAPLLKLADRRKIYDIIEERSRVLKRMVEEEIFDFFEVWEVIKKYYQEGIRGLPFSI</sequence>
<dbReference type="CDD" id="cd01130">
    <property type="entry name" value="VirB11-like_ATPase"/>
    <property type="match status" value="1"/>
</dbReference>
<dbReference type="Gene3D" id="3.30.450.370">
    <property type="match status" value="1"/>
</dbReference>
<dbReference type="Pfam" id="PF00437">
    <property type="entry name" value="T2SSE"/>
    <property type="match status" value="1"/>
</dbReference>
<name>A0A397WSQ6_9ARCH</name>
<dbReference type="InterPro" id="IPR001482">
    <property type="entry name" value="T2SS/T4SS_dom"/>
</dbReference>
<organism evidence="3 4">
    <name type="scientific">Candidatus Nanoclepta minutus</name>
    <dbReference type="NCBI Taxonomy" id="1940235"/>
    <lineage>
        <taxon>Archaea</taxon>
        <taxon>Nanobdellota</taxon>
        <taxon>Candidatus Nanoclepta</taxon>
    </lineage>
</organism>
<feature type="domain" description="Bacterial type II secretion system protein E" evidence="2">
    <location>
        <begin position="160"/>
        <end position="405"/>
    </location>
</feature>
<evidence type="ECO:0000313" key="3">
    <source>
        <dbReference type="EMBL" id="RIB35706.1"/>
    </source>
</evidence>
<proteinExistence type="inferred from homology"/>
<dbReference type="PANTHER" id="PTHR30486:SF14">
    <property type="entry name" value="FLAGELLA ACCESSORY PROTEIN I"/>
    <property type="match status" value="1"/>
</dbReference>
<comment type="similarity">
    <text evidence="1">Belongs to the GSP E family.</text>
</comment>
<gene>
    <name evidence="3" type="ORF">BXU00_01155</name>
</gene>
<comment type="caution">
    <text evidence="3">The sequence shown here is derived from an EMBL/GenBank/DDBJ whole genome shotgun (WGS) entry which is preliminary data.</text>
</comment>
<dbReference type="Gene3D" id="1.10.390.40">
    <property type="match status" value="1"/>
</dbReference>
<accession>A0A397WSQ6</accession>
<evidence type="ECO:0000256" key="1">
    <source>
        <dbReference type="ARBA" id="ARBA00006611"/>
    </source>
</evidence>
<dbReference type="GO" id="GO:0016887">
    <property type="term" value="F:ATP hydrolysis activity"/>
    <property type="evidence" value="ECO:0007669"/>
    <property type="project" value="InterPro"/>
</dbReference>
<evidence type="ECO:0000259" key="2">
    <source>
        <dbReference type="Pfam" id="PF00437"/>
    </source>
</evidence>
<evidence type="ECO:0000313" key="4">
    <source>
        <dbReference type="Proteomes" id="UP000266622"/>
    </source>
</evidence>
<dbReference type="Proteomes" id="UP000266622">
    <property type="component" value="Unassembled WGS sequence"/>
</dbReference>
<dbReference type="AlphaFoldDB" id="A0A397WSQ6"/>
<dbReference type="PANTHER" id="PTHR30486">
    <property type="entry name" value="TWITCHING MOTILITY PROTEIN PILT"/>
    <property type="match status" value="1"/>
</dbReference>
<dbReference type="Gene3D" id="3.40.50.300">
    <property type="entry name" value="P-loop containing nucleotide triphosphate hydrolases"/>
    <property type="match status" value="1"/>
</dbReference>